<dbReference type="RefSeq" id="WP_379699109.1">
    <property type="nucleotide sequence ID" value="NZ_JBHSXH010000015.1"/>
</dbReference>
<comment type="caution">
    <text evidence="2">The sequence shown here is derived from an EMBL/GenBank/DDBJ whole genome shotgun (WGS) entry which is preliminary data.</text>
</comment>
<sequence>MTRYERSLLPSSNRRRADAAEPVRPMPVNVVCDSCGVTLLGIRSMEPKPIGNDACPKCGGTEFSYGD</sequence>
<reference evidence="2 3" key="1">
    <citation type="journal article" date="2019" name="Int. J. Syst. Evol. Microbiol.">
        <title>The Global Catalogue of Microorganisms (GCM) 10K type strain sequencing project: providing services to taxonomists for standard genome sequencing and annotation.</title>
        <authorList>
            <consortium name="The Broad Institute Genomics Platform"/>
            <consortium name="The Broad Institute Genome Sequencing Center for Infectious Disease"/>
            <person name="Wu L."/>
            <person name="Ma J."/>
        </authorList>
    </citation>
    <scope>NUCLEOTIDE SEQUENCE [LARGE SCALE GENOMIC DNA]</scope>
    <source>
        <strain evidence="2 3">YIM 94188</strain>
    </source>
</reference>
<dbReference type="Proteomes" id="UP001596408">
    <property type="component" value="Unassembled WGS sequence"/>
</dbReference>
<evidence type="ECO:0008006" key="4">
    <source>
        <dbReference type="Google" id="ProtNLM"/>
    </source>
</evidence>
<evidence type="ECO:0000256" key="1">
    <source>
        <dbReference type="SAM" id="MobiDB-lite"/>
    </source>
</evidence>
<protein>
    <recommendedName>
        <fullName evidence="4">Small CPxCG-related zinc finger protein</fullName>
    </recommendedName>
</protein>
<gene>
    <name evidence="2" type="ORF">ACFQEV_18245</name>
</gene>
<dbReference type="EMBL" id="JBHSXH010000015">
    <property type="protein sequence ID" value="MFC6826919.1"/>
    <property type="molecule type" value="Genomic_DNA"/>
</dbReference>
<name>A0ABD5U3F5_9EURY</name>
<accession>A0ABD5U3F5</accession>
<keyword evidence="3" id="KW-1185">Reference proteome</keyword>
<evidence type="ECO:0000313" key="3">
    <source>
        <dbReference type="Proteomes" id="UP001596408"/>
    </source>
</evidence>
<evidence type="ECO:0000313" key="2">
    <source>
        <dbReference type="EMBL" id="MFC6826919.1"/>
    </source>
</evidence>
<feature type="region of interest" description="Disordered" evidence="1">
    <location>
        <begin position="1"/>
        <end position="23"/>
    </location>
</feature>
<proteinExistence type="predicted"/>
<organism evidence="2 3">
    <name type="scientific">Halopelagius fulvigenes</name>
    <dbReference type="NCBI Taxonomy" id="1198324"/>
    <lineage>
        <taxon>Archaea</taxon>
        <taxon>Methanobacteriati</taxon>
        <taxon>Methanobacteriota</taxon>
        <taxon>Stenosarchaea group</taxon>
        <taxon>Halobacteria</taxon>
        <taxon>Halobacteriales</taxon>
        <taxon>Haloferacaceae</taxon>
    </lineage>
</organism>
<dbReference type="AlphaFoldDB" id="A0ABD5U3F5"/>